<protein>
    <submittedName>
        <fullName evidence="2">Uncharacterized protein</fullName>
    </submittedName>
</protein>
<feature type="compositionally biased region" description="Low complexity" evidence="1">
    <location>
        <begin position="35"/>
        <end position="45"/>
    </location>
</feature>
<feature type="region of interest" description="Disordered" evidence="1">
    <location>
        <begin position="1"/>
        <end position="76"/>
    </location>
</feature>
<dbReference type="Proteomes" id="UP001575652">
    <property type="component" value="Unassembled WGS sequence"/>
</dbReference>
<comment type="caution">
    <text evidence="2">The sequence shown here is derived from an EMBL/GenBank/DDBJ whole genome shotgun (WGS) entry which is preliminary data.</text>
</comment>
<reference evidence="2 3" key="1">
    <citation type="submission" date="2024-09" db="EMBL/GenBank/DDBJ databases">
        <authorList>
            <person name="Salinas-Garcia M.A."/>
            <person name="Prieme A."/>
        </authorList>
    </citation>
    <scope>NUCLEOTIDE SEQUENCE [LARGE SCALE GENOMIC DNA]</scope>
    <source>
        <strain evidence="2 3">DSM 21081</strain>
    </source>
</reference>
<feature type="non-terminal residue" evidence="2">
    <location>
        <position position="104"/>
    </location>
</feature>
<evidence type="ECO:0000313" key="3">
    <source>
        <dbReference type="Proteomes" id="UP001575652"/>
    </source>
</evidence>
<sequence>MVNTSPAGLSYRSAPEVPWVLGGAGPPPEPGGADGSAAAADPGVVDPGGGVSAGGGGGGVGVAPGCLADRDEEEDREWGERWWADSLAELRAGVLRAKADAEMA</sequence>
<evidence type="ECO:0000313" key="2">
    <source>
        <dbReference type="EMBL" id="MFB0836351.1"/>
    </source>
</evidence>
<dbReference type="EMBL" id="JBHDLJ010000035">
    <property type="protein sequence ID" value="MFB0836351.1"/>
    <property type="molecule type" value="Genomic_DNA"/>
</dbReference>
<keyword evidence="3" id="KW-1185">Reference proteome</keyword>
<name>A0ABV4UTW5_9MICC</name>
<organism evidence="2 3">
    <name type="scientific">Arthrobacter halodurans</name>
    <dbReference type="NCBI Taxonomy" id="516699"/>
    <lineage>
        <taxon>Bacteria</taxon>
        <taxon>Bacillati</taxon>
        <taxon>Actinomycetota</taxon>
        <taxon>Actinomycetes</taxon>
        <taxon>Micrococcales</taxon>
        <taxon>Micrococcaceae</taxon>
        <taxon>Arthrobacter</taxon>
    </lineage>
</organism>
<proteinExistence type="predicted"/>
<feature type="compositionally biased region" description="Gly residues" evidence="1">
    <location>
        <begin position="46"/>
        <end position="62"/>
    </location>
</feature>
<evidence type="ECO:0000256" key="1">
    <source>
        <dbReference type="SAM" id="MobiDB-lite"/>
    </source>
</evidence>
<gene>
    <name evidence="2" type="ORF">ACETWP_17315</name>
</gene>
<accession>A0ABV4UTW5</accession>